<dbReference type="GO" id="GO:0004729">
    <property type="term" value="F:oxygen-dependent protoporphyrinogen oxidase activity"/>
    <property type="evidence" value="ECO:0007669"/>
    <property type="project" value="UniProtKB-EC"/>
</dbReference>
<accession>A0A136LW73</accession>
<protein>
    <submittedName>
        <fullName evidence="2">Protoporphyrinogen oxidase</fullName>
        <ecNumber evidence="2">1.3.3.4</ecNumber>
    </submittedName>
</protein>
<feature type="domain" description="Amine oxidase" evidence="1">
    <location>
        <begin position="12"/>
        <end position="430"/>
    </location>
</feature>
<evidence type="ECO:0000313" key="2">
    <source>
        <dbReference type="EMBL" id="KXK25896.1"/>
    </source>
</evidence>
<proteinExistence type="predicted"/>
<dbReference type="InterPro" id="IPR002937">
    <property type="entry name" value="Amino_oxidase"/>
</dbReference>
<dbReference type="STRING" id="1617426.TR69_WS6001001502"/>
<dbReference type="Gene3D" id="1.10.3110.10">
    <property type="entry name" value="protoporphyrinogen ix oxidase, domain 3"/>
    <property type="match status" value="1"/>
</dbReference>
<dbReference type="PRINTS" id="PR00419">
    <property type="entry name" value="ADXRDTASE"/>
</dbReference>
<dbReference type="NCBIfam" id="NF005560">
    <property type="entry name" value="PRK07233.1"/>
    <property type="match status" value="1"/>
</dbReference>
<dbReference type="PANTHER" id="PTHR42923:SF46">
    <property type="entry name" value="AMINE OXIDASE"/>
    <property type="match status" value="1"/>
</dbReference>
<gene>
    <name evidence="2" type="primary">hemY</name>
    <name evidence="2" type="ORF">TR69_WS6001001502</name>
</gene>
<dbReference type="Gene3D" id="3.50.50.60">
    <property type="entry name" value="FAD/NAD(P)-binding domain"/>
    <property type="match status" value="1"/>
</dbReference>
<organism evidence="2 3">
    <name type="scientific">candidate division WS6 bacterium OLB20</name>
    <dbReference type="NCBI Taxonomy" id="1617426"/>
    <lineage>
        <taxon>Bacteria</taxon>
        <taxon>Candidatus Dojkabacteria</taxon>
    </lineage>
</organism>
<keyword evidence="2" id="KW-0560">Oxidoreductase</keyword>
<dbReference type="SUPFAM" id="SSF51905">
    <property type="entry name" value="FAD/NAD(P)-binding domain"/>
    <property type="match status" value="1"/>
</dbReference>
<dbReference type="EMBL" id="JYNZ01000006">
    <property type="protein sequence ID" value="KXK25896.1"/>
    <property type="molecule type" value="Genomic_DNA"/>
</dbReference>
<evidence type="ECO:0000259" key="1">
    <source>
        <dbReference type="Pfam" id="PF01593"/>
    </source>
</evidence>
<dbReference type="InterPro" id="IPR036188">
    <property type="entry name" value="FAD/NAD-bd_sf"/>
</dbReference>
<dbReference type="Gene3D" id="3.90.660.20">
    <property type="entry name" value="Protoporphyrinogen oxidase, mitochondrial, domain 2"/>
    <property type="match status" value="1"/>
</dbReference>
<dbReference type="PANTHER" id="PTHR42923">
    <property type="entry name" value="PROTOPORPHYRINOGEN OXIDASE"/>
    <property type="match status" value="1"/>
</dbReference>
<dbReference type="AlphaFoldDB" id="A0A136LW73"/>
<dbReference type="PATRIC" id="fig|1617426.3.peg.1479"/>
<sequence>MAKIAIIGGGYTGLTAAYRLTKLGHQVHVFERGSEVGGLAADFTVAGAHLEKTYHHLFRTDTDIIGLTAELGIEDTLGWHTGSLKTYYNHRLHDFSTPVDLLKFTPLPLWDRIRTALVALYLNRTKNWRQFVDVSAYEWMKKFNGRRAAQVIWEPLLKGKFDERYKEVSMAWLWARLHIRSRSRRPGEMKEKLGYFAGGFHTFTRALVEKITAQGGTIHTGAEVTSIAEHKDGVSVTVDGTEAVFDRLLATVPSHVFADLAGPGLASEYRDRLAGIDYLGAVVMVFTSEQKIGDAYWYNINDLTKPFLVFINHTNLIDRRNYAGRYVYYIGTYRPHEHRSFTLSDDQLSDEWFTELARIFPEFDRDKIEERHIFRLKNAQHIVTTDYEDRIPAMQTPLKHVWLANFSQIYPEDRGTNYAVREGTKAAQLITDSLAP</sequence>
<dbReference type="Proteomes" id="UP000070457">
    <property type="component" value="Unassembled WGS sequence"/>
</dbReference>
<comment type="caution">
    <text evidence="2">The sequence shown here is derived from an EMBL/GenBank/DDBJ whole genome shotgun (WGS) entry which is preliminary data.</text>
</comment>
<evidence type="ECO:0000313" key="3">
    <source>
        <dbReference type="Proteomes" id="UP000070457"/>
    </source>
</evidence>
<name>A0A136LW73_9BACT</name>
<dbReference type="EC" id="1.3.3.4" evidence="2"/>
<dbReference type="Pfam" id="PF01593">
    <property type="entry name" value="Amino_oxidase"/>
    <property type="match status" value="1"/>
</dbReference>
<reference evidence="2 3" key="1">
    <citation type="submission" date="2015-02" db="EMBL/GenBank/DDBJ databases">
        <title>Improved understanding of the partial-nitritation anammox process through 23 genomes representing the majority of the microbial community.</title>
        <authorList>
            <person name="Speth D.R."/>
            <person name="In T Zandt M."/>
            <person name="Guerrero Cruz S."/>
            <person name="Jetten M.S."/>
            <person name="Dutilh B.E."/>
        </authorList>
    </citation>
    <scope>NUCLEOTIDE SEQUENCE [LARGE SCALE GENOMIC DNA]</scope>
    <source>
        <strain evidence="2">OLB20</strain>
    </source>
</reference>
<dbReference type="InterPro" id="IPR050464">
    <property type="entry name" value="Zeta_carotene_desat/Oxidored"/>
</dbReference>